<sequence>MPQADILVILPTLGDRLEMLADTLATVAEQRETVDLTLVAVMPTKAVEARAMAAAAGAIVVDDPKTGISEAINCGLAVRNGESYYAWIGDDDLFRPGGLRRLQDLLEVNPKAVLAYGGCDYVDPNGLTIATSNAGELAKFLLPWGPDLIPHPGTMIRLDALMDIGGFDAQLKYAMDLDAFLKLRSYGTFVNTRETVSAFRWHPDSLTVAGRLSSSKEAERVKRRHLPRMLQPLSPLWHYPWRWASAYAAQHVSNRARKLAAAA</sequence>
<gene>
    <name evidence="2" type="ORF">GCM10022381_16260</name>
</gene>
<dbReference type="SUPFAM" id="SSF53448">
    <property type="entry name" value="Nucleotide-diphospho-sugar transferases"/>
    <property type="match status" value="1"/>
</dbReference>
<proteinExistence type="predicted"/>
<name>A0ABP7KG53_9MICO</name>
<dbReference type="Gene3D" id="3.90.550.10">
    <property type="entry name" value="Spore Coat Polysaccharide Biosynthesis Protein SpsA, Chain A"/>
    <property type="match status" value="1"/>
</dbReference>
<dbReference type="InterPro" id="IPR001173">
    <property type="entry name" value="Glyco_trans_2-like"/>
</dbReference>
<dbReference type="Pfam" id="PF00535">
    <property type="entry name" value="Glycos_transf_2"/>
    <property type="match status" value="1"/>
</dbReference>
<dbReference type="PANTHER" id="PTHR43685:SF2">
    <property type="entry name" value="GLYCOSYLTRANSFERASE 2-LIKE DOMAIN-CONTAINING PROTEIN"/>
    <property type="match status" value="1"/>
</dbReference>
<evidence type="ECO:0000313" key="3">
    <source>
        <dbReference type="Proteomes" id="UP001501803"/>
    </source>
</evidence>
<dbReference type="Proteomes" id="UP001501803">
    <property type="component" value="Unassembled WGS sequence"/>
</dbReference>
<protein>
    <recommendedName>
        <fullName evidence="1">Glycosyltransferase 2-like domain-containing protein</fullName>
    </recommendedName>
</protein>
<dbReference type="InterPro" id="IPR029044">
    <property type="entry name" value="Nucleotide-diphossugar_trans"/>
</dbReference>
<feature type="domain" description="Glycosyltransferase 2-like" evidence="1">
    <location>
        <begin position="8"/>
        <end position="117"/>
    </location>
</feature>
<evidence type="ECO:0000313" key="2">
    <source>
        <dbReference type="EMBL" id="GAA3874173.1"/>
    </source>
</evidence>
<dbReference type="EMBL" id="BAABCN010000003">
    <property type="protein sequence ID" value="GAA3874173.1"/>
    <property type="molecule type" value="Genomic_DNA"/>
</dbReference>
<accession>A0ABP7KG53</accession>
<dbReference type="InterPro" id="IPR050834">
    <property type="entry name" value="Glycosyltransf_2"/>
</dbReference>
<evidence type="ECO:0000259" key="1">
    <source>
        <dbReference type="Pfam" id="PF00535"/>
    </source>
</evidence>
<organism evidence="2 3">
    <name type="scientific">Leifsonia kafniensis</name>
    <dbReference type="NCBI Taxonomy" id="475957"/>
    <lineage>
        <taxon>Bacteria</taxon>
        <taxon>Bacillati</taxon>
        <taxon>Actinomycetota</taxon>
        <taxon>Actinomycetes</taxon>
        <taxon>Micrococcales</taxon>
        <taxon>Microbacteriaceae</taxon>
        <taxon>Leifsonia</taxon>
    </lineage>
</organism>
<dbReference type="PANTHER" id="PTHR43685">
    <property type="entry name" value="GLYCOSYLTRANSFERASE"/>
    <property type="match status" value="1"/>
</dbReference>
<dbReference type="RefSeq" id="WP_345064649.1">
    <property type="nucleotide sequence ID" value="NZ_BAABCN010000003.1"/>
</dbReference>
<comment type="caution">
    <text evidence="2">The sequence shown here is derived from an EMBL/GenBank/DDBJ whole genome shotgun (WGS) entry which is preliminary data.</text>
</comment>
<reference evidence="3" key="1">
    <citation type="journal article" date="2019" name="Int. J. Syst. Evol. Microbiol.">
        <title>The Global Catalogue of Microorganisms (GCM) 10K type strain sequencing project: providing services to taxonomists for standard genome sequencing and annotation.</title>
        <authorList>
            <consortium name="The Broad Institute Genomics Platform"/>
            <consortium name="The Broad Institute Genome Sequencing Center for Infectious Disease"/>
            <person name="Wu L."/>
            <person name="Ma J."/>
        </authorList>
    </citation>
    <scope>NUCLEOTIDE SEQUENCE [LARGE SCALE GENOMIC DNA]</scope>
    <source>
        <strain evidence="3">JCM 17021</strain>
    </source>
</reference>
<keyword evidence="3" id="KW-1185">Reference proteome</keyword>